<protein>
    <recommendedName>
        <fullName evidence="3 9">NADH-ubiquinone oxidoreductase chain 3</fullName>
        <ecNumber evidence="9">7.1.1.2</ecNumber>
    </recommendedName>
</protein>
<accession>A0AAU8L188</accession>
<dbReference type="AlphaFoldDB" id="A0AAU8L188"/>
<evidence type="ECO:0000256" key="4">
    <source>
        <dbReference type="ARBA" id="ARBA00022448"/>
    </source>
</evidence>
<feature type="transmembrane region" description="Helical" evidence="9">
    <location>
        <begin position="67"/>
        <end position="85"/>
    </location>
</feature>
<evidence type="ECO:0000256" key="3">
    <source>
        <dbReference type="ARBA" id="ARBA00021007"/>
    </source>
</evidence>
<comment type="similarity">
    <text evidence="2 9">Belongs to the complex I subunit 3 family.</text>
</comment>
<keyword evidence="9" id="KW-0249">Electron transport</keyword>
<comment type="subcellular location">
    <subcellularLocation>
        <location evidence="1">Membrane</location>
    </subcellularLocation>
    <subcellularLocation>
        <location evidence="9">Mitochondrion membrane</location>
        <topology evidence="9">Multi-pass membrane protein</topology>
    </subcellularLocation>
</comment>
<keyword evidence="9" id="KW-0679">Respiratory chain</keyword>
<dbReference type="PANTHER" id="PTHR11058">
    <property type="entry name" value="NADH-UBIQUINONE OXIDOREDUCTASE CHAIN 3"/>
    <property type="match status" value="1"/>
</dbReference>
<comment type="function">
    <text evidence="9">Core subunit of the mitochondrial membrane respiratory chain NADH dehydrogenase (Complex I) which catalyzes electron transfer from NADH through the respiratory chain, using ubiquinone as an electron acceptor. Essential for the catalytic activity of complex I.</text>
</comment>
<keyword evidence="6 9" id="KW-1133">Transmembrane helix</keyword>
<organism evidence="10">
    <name type="scientific">Bryozoa sp</name>
    <dbReference type="NCBI Taxonomy" id="2813608"/>
    <lineage>
        <taxon>Eukaryota</taxon>
        <taxon>Metazoa</taxon>
        <taxon>Spiralia</taxon>
        <taxon>Lophotrochozoa</taxon>
        <taxon>Bryozoa</taxon>
    </lineage>
</organism>
<proteinExistence type="inferred from homology"/>
<reference evidence="10" key="1">
    <citation type="submission" date="2024-06" db="EMBL/GenBank/DDBJ databases">
        <title>Genomic investigations of benthic invertebrates from the Clarion-Clipperton fields of polymetallic nodules.</title>
        <authorList>
            <person name="Gastineau R."/>
            <person name="Dabek P."/>
            <person name="Mianowicz K."/>
            <person name="Otis C."/>
            <person name="Stoyanova V."/>
            <person name="Krawcewicz A."/>
            <person name="Abramowski T."/>
        </authorList>
    </citation>
    <scope>NUCLEOTIDE SEQUENCE</scope>
</reference>
<dbReference type="Pfam" id="PF00507">
    <property type="entry name" value="Oxidored_q4"/>
    <property type="match status" value="1"/>
</dbReference>
<keyword evidence="9" id="KW-0520">NAD</keyword>
<dbReference type="GO" id="GO:0030964">
    <property type="term" value="C:NADH dehydrogenase complex"/>
    <property type="evidence" value="ECO:0007669"/>
    <property type="project" value="TreeGrafter"/>
</dbReference>
<keyword evidence="9" id="KW-0830">Ubiquinone</keyword>
<dbReference type="InterPro" id="IPR000440">
    <property type="entry name" value="NADH_UbQ/plastoQ_OxRdtase_su3"/>
</dbReference>
<name>A0AAU8L188_9BILA</name>
<comment type="catalytic activity">
    <reaction evidence="8 9">
        <text>a ubiquinone + NADH + 5 H(+)(in) = a ubiquinol + NAD(+) + 4 H(+)(out)</text>
        <dbReference type="Rhea" id="RHEA:29091"/>
        <dbReference type="Rhea" id="RHEA-COMP:9565"/>
        <dbReference type="Rhea" id="RHEA-COMP:9566"/>
        <dbReference type="ChEBI" id="CHEBI:15378"/>
        <dbReference type="ChEBI" id="CHEBI:16389"/>
        <dbReference type="ChEBI" id="CHEBI:17976"/>
        <dbReference type="ChEBI" id="CHEBI:57540"/>
        <dbReference type="ChEBI" id="CHEBI:57945"/>
        <dbReference type="EC" id="7.1.1.2"/>
    </reaction>
</comment>
<evidence type="ECO:0000256" key="9">
    <source>
        <dbReference type="RuleBase" id="RU003640"/>
    </source>
</evidence>
<gene>
    <name evidence="10" type="primary">ND3</name>
</gene>
<keyword evidence="5 9" id="KW-0812">Transmembrane</keyword>
<feature type="transmembrane region" description="Helical" evidence="9">
    <location>
        <begin position="40"/>
        <end position="61"/>
    </location>
</feature>
<dbReference type="GO" id="GO:0031966">
    <property type="term" value="C:mitochondrial membrane"/>
    <property type="evidence" value="ECO:0007669"/>
    <property type="project" value="UniProtKB-SubCell"/>
</dbReference>
<dbReference type="EMBL" id="PP990757">
    <property type="protein sequence ID" value="XCN35343.1"/>
    <property type="molecule type" value="Genomic_DNA"/>
</dbReference>
<dbReference type="GO" id="GO:0008137">
    <property type="term" value="F:NADH dehydrogenase (ubiquinone) activity"/>
    <property type="evidence" value="ECO:0007669"/>
    <property type="project" value="UniProtKB-UniRule"/>
</dbReference>
<geneLocation type="mitochondrion" evidence="10"/>
<evidence type="ECO:0000256" key="6">
    <source>
        <dbReference type="ARBA" id="ARBA00022989"/>
    </source>
</evidence>
<keyword evidence="4 9" id="KW-0813">Transport</keyword>
<keyword evidence="9" id="KW-1278">Translocase</keyword>
<evidence type="ECO:0000256" key="1">
    <source>
        <dbReference type="ARBA" id="ARBA00004370"/>
    </source>
</evidence>
<evidence type="ECO:0000256" key="8">
    <source>
        <dbReference type="ARBA" id="ARBA00049551"/>
    </source>
</evidence>
<keyword evidence="9 10" id="KW-0496">Mitochondrion</keyword>
<dbReference type="PANTHER" id="PTHR11058:SF9">
    <property type="entry name" value="NADH-UBIQUINONE OXIDOREDUCTASE CHAIN 3"/>
    <property type="match status" value="1"/>
</dbReference>
<dbReference type="InterPro" id="IPR038430">
    <property type="entry name" value="NDAH_ubi_oxred_su3_sf"/>
</dbReference>
<dbReference type="EC" id="7.1.1.2" evidence="9"/>
<evidence type="ECO:0000313" key="10">
    <source>
        <dbReference type="EMBL" id="XCN35343.1"/>
    </source>
</evidence>
<sequence length="91" mass="10578">MVLKLLSMMLSMKISNKGKDPFECGFNPTSSAHNPFSLHFFLLGMIFIVFDLEIILLLPLINLFSYLGWSFCFILMIGLIYEWFLGSLNWF</sequence>
<keyword evidence="7 9" id="KW-0472">Membrane</keyword>
<dbReference type="Gene3D" id="1.20.58.1610">
    <property type="entry name" value="NADH:ubiquinone/plastoquinone oxidoreductase, chain 3"/>
    <property type="match status" value="1"/>
</dbReference>
<evidence type="ECO:0000256" key="7">
    <source>
        <dbReference type="ARBA" id="ARBA00023136"/>
    </source>
</evidence>
<evidence type="ECO:0000256" key="5">
    <source>
        <dbReference type="ARBA" id="ARBA00022692"/>
    </source>
</evidence>
<evidence type="ECO:0000256" key="2">
    <source>
        <dbReference type="ARBA" id="ARBA00008472"/>
    </source>
</evidence>